<dbReference type="InterPro" id="IPR035421">
    <property type="entry name" value="Terminase_6C"/>
</dbReference>
<gene>
    <name evidence="4" type="ORF">LCGC14_1393620</name>
</gene>
<name>A0A0F9N0S2_9ZZZZ</name>
<proteinExistence type="predicted"/>
<protein>
    <recommendedName>
        <fullName evidence="3">Terminase large subunit gp17-like C-terminal domain-containing protein</fullName>
    </recommendedName>
</protein>
<feature type="non-terminal residue" evidence="4">
    <location>
        <position position="1"/>
    </location>
</feature>
<dbReference type="Pfam" id="PF17289">
    <property type="entry name" value="Terminase_6C"/>
    <property type="match status" value="1"/>
</dbReference>
<accession>A0A0F9N0S2</accession>
<dbReference type="AlphaFoldDB" id="A0A0F9N0S2"/>
<evidence type="ECO:0000313" key="4">
    <source>
        <dbReference type="EMBL" id="KKM75097.1"/>
    </source>
</evidence>
<reference evidence="4" key="1">
    <citation type="journal article" date="2015" name="Nature">
        <title>Complex archaea that bridge the gap between prokaryotes and eukaryotes.</title>
        <authorList>
            <person name="Spang A."/>
            <person name="Saw J.H."/>
            <person name="Jorgensen S.L."/>
            <person name="Zaremba-Niedzwiedzka K."/>
            <person name="Martijn J."/>
            <person name="Lind A.E."/>
            <person name="van Eijk R."/>
            <person name="Schleper C."/>
            <person name="Guy L."/>
            <person name="Ettema T.J."/>
        </authorList>
    </citation>
    <scope>NUCLEOTIDE SEQUENCE</scope>
</reference>
<sequence>YNEASLEIAGVGASLAGRHYDVIKKDDLVSQVNATTRLQRDKVVEWHQYSVSLFDNPANRMDHIVGTRYAFDDLYGRIIAGEELTLYDYMRRSAIEDGEPIFPLEVRSADKPTGYSLESLEQLKFEQGSWLYSCQYLNEPVPPGEQDFPVTENNYYREKPEYDPSQVFMGVDPAVSESTKADYTAMVVTAVDREGNVYVLDYIRERLLPDKLIVKLFDFYNKWKPRRMALEKEAFQVALNHWIRQEAARRGTSLPIYEVVQPRDKSKEMRIRGLQPRWEAGALKIAPWMRDLEAELTSFPRGQHDDLLDALVMQHEFWPIKFPTAEAKRAEGMFTLAAILDEIKNAGGQTGKKFVHLQRRSRYDDDASGSEEGSHLQVAPFRGR</sequence>
<evidence type="ECO:0000256" key="1">
    <source>
        <dbReference type="ARBA" id="ARBA00022612"/>
    </source>
</evidence>
<evidence type="ECO:0000256" key="2">
    <source>
        <dbReference type="SAM" id="MobiDB-lite"/>
    </source>
</evidence>
<dbReference type="NCBIfam" id="TIGR01630">
    <property type="entry name" value="psiM2_ORF9"/>
    <property type="match status" value="1"/>
</dbReference>
<dbReference type="InterPro" id="IPR006517">
    <property type="entry name" value="Phage_terminase_lsu-like_C"/>
</dbReference>
<dbReference type="EMBL" id="LAZR01009033">
    <property type="protein sequence ID" value="KKM75097.1"/>
    <property type="molecule type" value="Genomic_DNA"/>
</dbReference>
<comment type="caution">
    <text evidence="4">The sequence shown here is derived from an EMBL/GenBank/DDBJ whole genome shotgun (WGS) entry which is preliminary data.</text>
</comment>
<feature type="domain" description="Terminase large subunit gp17-like C-terminal" evidence="3">
    <location>
        <begin position="169"/>
        <end position="314"/>
    </location>
</feature>
<evidence type="ECO:0000259" key="3">
    <source>
        <dbReference type="Pfam" id="PF17289"/>
    </source>
</evidence>
<dbReference type="Gene3D" id="3.30.420.240">
    <property type="match status" value="1"/>
</dbReference>
<organism evidence="4">
    <name type="scientific">marine sediment metagenome</name>
    <dbReference type="NCBI Taxonomy" id="412755"/>
    <lineage>
        <taxon>unclassified sequences</taxon>
        <taxon>metagenomes</taxon>
        <taxon>ecological metagenomes</taxon>
    </lineage>
</organism>
<keyword evidence="1" id="KW-1188">Viral release from host cell</keyword>
<feature type="region of interest" description="Disordered" evidence="2">
    <location>
        <begin position="362"/>
        <end position="384"/>
    </location>
</feature>